<reference evidence="1" key="1">
    <citation type="journal article" date="2022" name="Int. J. Mol. Sci.">
        <title>Draft Genome of Tanacetum Coccineum: Genomic Comparison of Closely Related Tanacetum-Family Plants.</title>
        <authorList>
            <person name="Yamashiro T."/>
            <person name="Shiraishi A."/>
            <person name="Nakayama K."/>
            <person name="Satake H."/>
        </authorList>
    </citation>
    <scope>NUCLEOTIDE SEQUENCE</scope>
</reference>
<sequence length="153" mass="16870">MKDDICGRGPMQVITDGLQATTHIDLECGSLKEREEEEIVSGGLGLGEKECPFMEEDGNGFPEHLELGKCIETIAKSETCFDKTLAIGMEVFPHSGLLKDLEANYAEVMSLQTGGKSNNNLHTKNTYASMRKATQKDKGKHIRSPLAMRHLDM</sequence>
<evidence type="ECO:0000313" key="1">
    <source>
        <dbReference type="EMBL" id="GJT65464.1"/>
    </source>
</evidence>
<name>A0ABQ5FR52_9ASTR</name>
<keyword evidence="2" id="KW-1185">Reference proteome</keyword>
<proteinExistence type="predicted"/>
<dbReference type="Proteomes" id="UP001151760">
    <property type="component" value="Unassembled WGS sequence"/>
</dbReference>
<dbReference type="EMBL" id="BQNB010017633">
    <property type="protein sequence ID" value="GJT65464.1"/>
    <property type="molecule type" value="Genomic_DNA"/>
</dbReference>
<evidence type="ECO:0000313" key="2">
    <source>
        <dbReference type="Proteomes" id="UP001151760"/>
    </source>
</evidence>
<accession>A0ABQ5FR52</accession>
<reference evidence="1" key="2">
    <citation type="submission" date="2022-01" db="EMBL/GenBank/DDBJ databases">
        <authorList>
            <person name="Yamashiro T."/>
            <person name="Shiraishi A."/>
            <person name="Satake H."/>
            <person name="Nakayama K."/>
        </authorList>
    </citation>
    <scope>NUCLEOTIDE SEQUENCE</scope>
</reference>
<gene>
    <name evidence="1" type="ORF">Tco_1016944</name>
</gene>
<comment type="caution">
    <text evidence="1">The sequence shown here is derived from an EMBL/GenBank/DDBJ whole genome shotgun (WGS) entry which is preliminary data.</text>
</comment>
<organism evidence="1 2">
    <name type="scientific">Tanacetum coccineum</name>
    <dbReference type="NCBI Taxonomy" id="301880"/>
    <lineage>
        <taxon>Eukaryota</taxon>
        <taxon>Viridiplantae</taxon>
        <taxon>Streptophyta</taxon>
        <taxon>Embryophyta</taxon>
        <taxon>Tracheophyta</taxon>
        <taxon>Spermatophyta</taxon>
        <taxon>Magnoliopsida</taxon>
        <taxon>eudicotyledons</taxon>
        <taxon>Gunneridae</taxon>
        <taxon>Pentapetalae</taxon>
        <taxon>asterids</taxon>
        <taxon>campanulids</taxon>
        <taxon>Asterales</taxon>
        <taxon>Asteraceae</taxon>
        <taxon>Asteroideae</taxon>
        <taxon>Anthemideae</taxon>
        <taxon>Anthemidinae</taxon>
        <taxon>Tanacetum</taxon>
    </lineage>
</organism>
<protein>
    <submittedName>
        <fullName evidence="1">Uncharacterized protein</fullName>
    </submittedName>
</protein>